<dbReference type="STRING" id="29760.F6I1X6"/>
<organism evidence="7 8">
    <name type="scientific">Vitis vinifera</name>
    <name type="common">Grape</name>
    <dbReference type="NCBI Taxonomy" id="29760"/>
    <lineage>
        <taxon>Eukaryota</taxon>
        <taxon>Viridiplantae</taxon>
        <taxon>Streptophyta</taxon>
        <taxon>Embryophyta</taxon>
        <taxon>Tracheophyta</taxon>
        <taxon>Spermatophyta</taxon>
        <taxon>Magnoliopsida</taxon>
        <taxon>eudicotyledons</taxon>
        <taxon>Gunneridae</taxon>
        <taxon>Pentapetalae</taxon>
        <taxon>rosids</taxon>
        <taxon>Vitales</taxon>
        <taxon>Vitaceae</taxon>
        <taxon>Viteae</taxon>
        <taxon>Vitis</taxon>
    </lineage>
</organism>
<dbReference type="PANTHER" id="PTHR42683">
    <property type="entry name" value="ALDEHYDE REDUCTASE"/>
    <property type="match status" value="1"/>
</dbReference>
<dbReference type="EMBL" id="FN596519">
    <property type="protein sequence ID" value="CCB60943.1"/>
    <property type="molecule type" value="Genomic_DNA"/>
</dbReference>
<dbReference type="eggNOG" id="KOG0023">
    <property type="taxonomic scope" value="Eukaryota"/>
</dbReference>
<evidence type="ECO:0000256" key="2">
    <source>
        <dbReference type="ARBA" id="ARBA00008072"/>
    </source>
</evidence>
<dbReference type="InterPro" id="IPR011032">
    <property type="entry name" value="GroES-like_sf"/>
</dbReference>
<dbReference type="HOGENOM" id="CLU_026673_23_11_1"/>
<dbReference type="GO" id="GO:0008270">
    <property type="term" value="F:zinc ion binding"/>
    <property type="evidence" value="ECO:0007669"/>
    <property type="project" value="InterPro"/>
</dbReference>
<dbReference type="PaxDb" id="29760-VIT_00s0174g00210.t01"/>
<dbReference type="AlphaFoldDB" id="F6I1X6"/>
<feature type="domain" description="Alcohol dehydrogenase-like N-terminal" evidence="6">
    <location>
        <begin position="19"/>
        <end position="130"/>
    </location>
</feature>
<evidence type="ECO:0000313" key="7">
    <source>
        <dbReference type="EMBL" id="CCB60943.1"/>
    </source>
</evidence>
<comment type="cofactor">
    <cofactor evidence="1">
        <name>Zn(2+)</name>
        <dbReference type="ChEBI" id="CHEBI:29105"/>
    </cofactor>
</comment>
<keyword evidence="8" id="KW-1185">Reference proteome</keyword>
<evidence type="ECO:0000259" key="6">
    <source>
        <dbReference type="Pfam" id="PF08240"/>
    </source>
</evidence>
<evidence type="ECO:0000256" key="4">
    <source>
        <dbReference type="ARBA" id="ARBA00022833"/>
    </source>
</evidence>
<dbReference type="Gene3D" id="3.90.180.10">
    <property type="entry name" value="Medium-chain alcohol dehydrogenases, catalytic domain"/>
    <property type="match status" value="1"/>
</dbReference>
<dbReference type="SUPFAM" id="SSF50129">
    <property type="entry name" value="GroES-like"/>
    <property type="match status" value="1"/>
</dbReference>
<sequence length="133" mass="14154">MAKGNCLGWATRDASGDVGEDDVSLRITHCGVCHADVVYTRNKLGDSIYPVVPGHEIVGIVKEVGSHVHGFKVGDRVGVGAYLDSCRECEYCNERLEVFCSKGALYTINGVDVDGSVTKGGYSSFIVVHEGTA</sequence>
<dbReference type="GO" id="GO:0009809">
    <property type="term" value="P:lignin biosynthetic process"/>
    <property type="evidence" value="ECO:0007669"/>
    <property type="project" value="UniProtKB-ARBA"/>
</dbReference>
<dbReference type="InParanoid" id="F6I1X6"/>
<dbReference type="PROSITE" id="PS00059">
    <property type="entry name" value="ADH_ZINC"/>
    <property type="match status" value="1"/>
</dbReference>
<accession>F6I1X6</accession>
<dbReference type="Pfam" id="PF08240">
    <property type="entry name" value="ADH_N"/>
    <property type="match status" value="1"/>
</dbReference>
<gene>
    <name evidence="7" type="ORF">VIT_00s0174g00210</name>
</gene>
<dbReference type="InterPro" id="IPR047109">
    <property type="entry name" value="CAD-like"/>
</dbReference>
<keyword evidence="4" id="KW-0862">Zinc</keyword>
<evidence type="ECO:0000313" key="8">
    <source>
        <dbReference type="Proteomes" id="UP000009183"/>
    </source>
</evidence>
<name>F6I1X6_VITVI</name>
<dbReference type="FunFam" id="3.90.180.10:FF:000126">
    <property type="entry name" value="Uncharacterized protein"/>
    <property type="match status" value="1"/>
</dbReference>
<dbReference type="GO" id="GO:0016616">
    <property type="term" value="F:oxidoreductase activity, acting on the CH-OH group of donors, NAD or NADP as acceptor"/>
    <property type="evidence" value="ECO:0007669"/>
    <property type="project" value="InterPro"/>
</dbReference>
<keyword evidence="5" id="KW-0560">Oxidoreductase</keyword>
<protein>
    <recommendedName>
        <fullName evidence="6">Alcohol dehydrogenase-like N-terminal domain-containing protein</fullName>
    </recommendedName>
</protein>
<evidence type="ECO:0000256" key="3">
    <source>
        <dbReference type="ARBA" id="ARBA00022723"/>
    </source>
</evidence>
<evidence type="ECO:0000256" key="5">
    <source>
        <dbReference type="ARBA" id="ARBA00023002"/>
    </source>
</evidence>
<reference evidence="8" key="1">
    <citation type="journal article" date="2007" name="Nature">
        <title>The grapevine genome sequence suggests ancestral hexaploidization in major angiosperm phyla.</title>
        <authorList>
            <consortium name="The French-Italian Public Consortium for Grapevine Genome Characterization."/>
            <person name="Jaillon O."/>
            <person name="Aury J.-M."/>
            <person name="Noel B."/>
            <person name="Policriti A."/>
            <person name="Clepet C."/>
            <person name="Casagrande A."/>
            <person name="Choisne N."/>
            <person name="Aubourg S."/>
            <person name="Vitulo N."/>
            <person name="Jubin C."/>
            <person name="Vezzi A."/>
            <person name="Legeai F."/>
            <person name="Hugueney P."/>
            <person name="Dasilva C."/>
            <person name="Horner D."/>
            <person name="Mica E."/>
            <person name="Jublot D."/>
            <person name="Poulain J."/>
            <person name="Bruyere C."/>
            <person name="Billault A."/>
            <person name="Segurens B."/>
            <person name="Gouyvenoux M."/>
            <person name="Ugarte E."/>
            <person name="Cattonaro F."/>
            <person name="Anthouard V."/>
            <person name="Vico V."/>
            <person name="Del Fabbro C."/>
            <person name="Alaux M."/>
            <person name="Di Gaspero G."/>
            <person name="Dumas V."/>
            <person name="Felice N."/>
            <person name="Paillard S."/>
            <person name="Juman I."/>
            <person name="Moroldo M."/>
            <person name="Scalabrin S."/>
            <person name="Canaguier A."/>
            <person name="Le Clainche I."/>
            <person name="Malacrida G."/>
            <person name="Durand E."/>
            <person name="Pesole G."/>
            <person name="Laucou V."/>
            <person name="Chatelet P."/>
            <person name="Merdinoglu D."/>
            <person name="Delledonne M."/>
            <person name="Pezzotti M."/>
            <person name="Lecharny A."/>
            <person name="Scarpelli C."/>
            <person name="Artiguenave F."/>
            <person name="Pe M.E."/>
            <person name="Valle G."/>
            <person name="Morgante M."/>
            <person name="Caboche M."/>
            <person name="Adam-Blondon A.-F."/>
            <person name="Weissenbach J."/>
            <person name="Quetier F."/>
            <person name="Wincker P."/>
        </authorList>
    </citation>
    <scope>NUCLEOTIDE SEQUENCE [LARGE SCALE GENOMIC DNA]</scope>
    <source>
        <strain evidence="8">cv. Pinot noir / PN40024</strain>
    </source>
</reference>
<dbReference type="InterPro" id="IPR013154">
    <property type="entry name" value="ADH-like_N"/>
</dbReference>
<evidence type="ECO:0000256" key="1">
    <source>
        <dbReference type="ARBA" id="ARBA00001947"/>
    </source>
</evidence>
<proteinExistence type="inferred from homology"/>
<keyword evidence="3" id="KW-0479">Metal-binding</keyword>
<dbReference type="Proteomes" id="UP000009183">
    <property type="component" value="Unassembled WGS sequence, unordered"/>
</dbReference>
<comment type="similarity">
    <text evidence="2">Belongs to the zinc-containing alcohol dehydrogenase family.</text>
</comment>
<dbReference type="InterPro" id="IPR002328">
    <property type="entry name" value="ADH_Zn_CS"/>
</dbReference>